<evidence type="ECO:0008006" key="4">
    <source>
        <dbReference type="Google" id="ProtNLM"/>
    </source>
</evidence>
<dbReference type="Proteomes" id="UP000310249">
    <property type="component" value="Unassembled WGS sequence"/>
</dbReference>
<dbReference type="OrthoDB" id="6397329at2"/>
<dbReference type="AlphaFoldDB" id="A0A5S3WGA6"/>
<dbReference type="InterPro" id="IPR029062">
    <property type="entry name" value="Class_I_gatase-like"/>
</dbReference>
<evidence type="ECO:0000256" key="1">
    <source>
        <dbReference type="SAM" id="SignalP"/>
    </source>
</evidence>
<feature type="signal peptide" evidence="1">
    <location>
        <begin position="1"/>
        <end position="27"/>
    </location>
</feature>
<dbReference type="EMBL" id="PNCI01000078">
    <property type="protein sequence ID" value="TMP23958.1"/>
    <property type="molecule type" value="Genomic_DNA"/>
</dbReference>
<name>A0A5S3WGA6_9GAMM</name>
<reference evidence="2 3" key="1">
    <citation type="submission" date="2018-01" db="EMBL/GenBank/DDBJ databases">
        <authorList>
            <person name="Paulsen S."/>
            <person name="Gram L.K."/>
        </authorList>
    </citation>
    <scope>NUCLEOTIDE SEQUENCE [LARGE SCALE GENOMIC DNA]</scope>
    <source>
        <strain evidence="2 3">S2676</strain>
    </source>
</reference>
<sequence length="332" mass="35300">MNWLVNTLTASLFALALSACSDSTQQADPDFTPQNTERSFLSGDSPVVFIDEAHHNFLTMNGRFRPFTQVLQSDGYTVKASKVAFSAEHLNQADILVIANALDKERTDWAPPFGNALTAQEVTVVTEWVKQGGALFLVADHTPFPKVIENLTRALGFEFSHGHVGNAQFTTRDNTLAQHAITLAVVPALRKLPGAASMTGFGLTGAAGGAASAAVTDQSTGQIEQVRSFGGSAFKAPEGGISLLTLGPQAVSVNPQVPFQITVDTPRMSVDGWSQGAVLELGKGRVAVFAEGMMFSSQVDTQSGEKYGLASKGAEHNEGFLLNVMRWLANAE</sequence>
<protein>
    <recommendedName>
        <fullName evidence="4">DUF4350 domain-containing protein</fullName>
    </recommendedName>
</protein>
<dbReference type="Gene3D" id="3.40.50.880">
    <property type="match status" value="1"/>
</dbReference>
<comment type="caution">
    <text evidence="2">The sequence shown here is derived from an EMBL/GenBank/DDBJ whole genome shotgun (WGS) entry which is preliminary data.</text>
</comment>
<dbReference type="SUPFAM" id="SSF52317">
    <property type="entry name" value="Class I glutamine amidotransferase-like"/>
    <property type="match status" value="1"/>
</dbReference>
<proteinExistence type="predicted"/>
<keyword evidence="1" id="KW-0732">Signal</keyword>
<dbReference type="RefSeq" id="WP_138551401.1">
    <property type="nucleotide sequence ID" value="NZ_PNCH01000022.1"/>
</dbReference>
<gene>
    <name evidence="2" type="ORF">CWB99_22840</name>
</gene>
<evidence type="ECO:0000313" key="2">
    <source>
        <dbReference type="EMBL" id="TMP23958.1"/>
    </source>
</evidence>
<accession>A0A5S3WGA6</accession>
<feature type="chain" id="PRO_5024300382" description="DUF4350 domain-containing protein" evidence="1">
    <location>
        <begin position="28"/>
        <end position="332"/>
    </location>
</feature>
<evidence type="ECO:0000313" key="3">
    <source>
        <dbReference type="Proteomes" id="UP000310249"/>
    </source>
</evidence>
<reference evidence="3" key="2">
    <citation type="submission" date="2019-06" db="EMBL/GenBank/DDBJ databases">
        <title>Co-occurence of chitin degradation, pigmentation and bioactivity in marine Pseudoalteromonas.</title>
        <authorList>
            <person name="Sonnenschein E.C."/>
            <person name="Bech P.K."/>
        </authorList>
    </citation>
    <scope>NUCLEOTIDE SEQUENCE [LARGE SCALE GENOMIC DNA]</scope>
    <source>
        <strain evidence="3">S2676</strain>
    </source>
</reference>
<organism evidence="2 3">
    <name type="scientific">Pseudoalteromonas rubra</name>
    <dbReference type="NCBI Taxonomy" id="43658"/>
    <lineage>
        <taxon>Bacteria</taxon>
        <taxon>Pseudomonadati</taxon>
        <taxon>Pseudomonadota</taxon>
        <taxon>Gammaproteobacteria</taxon>
        <taxon>Alteromonadales</taxon>
        <taxon>Pseudoalteromonadaceae</taxon>
        <taxon>Pseudoalteromonas</taxon>
    </lineage>
</organism>